<dbReference type="PROSITE" id="PS51463">
    <property type="entry name" value="P_GLUCOSE_ISOMERASE_3"/>
    <property type="match status" value="1"/>
</dbReference>
<accession>A0A0N5CHN8</accession>
<dbReference type="GO" id="GO:0005829">
    <property type="term" value="C:cytosol"/>
    <property type="evidence" value="ECO:0007669"/>
    <property type="project" value="TreeGrafter"/>
</dbReference>
<dbReference type="PANTHER" id="PTHR11469:SF1">
    <property type="entry name" value="GLUCOSE-6-PHOSPHATE ISOMERASE"/>
    <property type="match status" value="1"/>
</dbReference>
<dbReference type="GO" id="GO:0006096">
    <property type="term" value="P:glycolytic process"/>
    <property type="evidence" value="ECO:0007669"/>
    <property type="project" value="UniProtKB-UniPathway"/>
</dbReference>
<dbReference type="PANTHER" id="PTHR11469">
    <property type="entry name" value="GLUCOSE-6-PHOSPHATE ISOMERASE"/>
    <property type="match status" value="1"/>
</dbReference>
<keyword evidence="6 7" id="KW-0413">Isomerase</keyword>
<dbReference type="GO" id="GO:0051156">
    <property type="term" value="P:glucose 6-phosphate metabolic process"/>
    <property type="evidence" value="ECO:0007669"/>
    <property type="project" value="TreeGrafter"/>
</dbReference>
<dbReference type="STRING" id="174720.A0A0N5CHN8"/>
<evidence type="ECO:0000256" key="7">
    <source>
        <dbReference type="RuleBase" id="RU000612"/>
    </source>
</evidence>
<dbReference type="EC" id="5.3.1.9" evidence="2 7"/>
<sequence length="117" mass="13503">MKSKTPEEALEELRFSGMPQGSIFEILTHKVFTGNRPTNSIFLQKMTPLTLGALIALYEHKLFVQGVIWNIHSYDQWGIELEKQLAKIILKELNEPEDVSNHDSCTNRLINFVKKNF</sequence>
<comment type="catalytic activity">
    <reaction evidence="7">
        <text>alpha-D-glucose 6-phosphate = beta-D-fructose 6-phosphate</text>
        <dbReference type="Rhea" id="RHEA:11816"/>
        <dbReference type="ChEBI" id="CHEBI:57634"/>
        <dbReference type="ChEBI" id="CHEBI:58225"/>
        <dbReference type="EC" id="5.3.1.9"/>
    </reaction>
</comment>
<reference evidence="9" key="1">
    <citation type="submission" date="2017-02" db="UniProtKB">
        <authorList>
            <consortium name="WormBaseParasite"/>
        </authorList>
    </citation>
    <scope>IDENTIFICATION</scope>
</reference>
<comment type="similarity">
    <text evidence="1 7">Belongs to the GPI family.</text>
</comment>
<name>A0A0N5CHN8_STREA</name>
<keyword evidence="5 7" id="KW-0324">Glycolysis</keyword>
<dbReference type="AlphaFoldDB" id="A0A0N5CHN8"/>
<keyword evidence="4 7" id="KW-0312">Gluconeogenesis</keyword>
<protein>
    <recommendedName>
        <fullName evidence="3 7">Glucose-6-phosphate isomerase</fullName>
        <ecNumber evidence="2 7">5.3.1.9</ecNumber>
    </recommendedName>
</protein>
<dbReference type="Gene3D" id="1.10.1390.10">
    <property type="match status" value="1"/>
</dbReference>
<evidence type="ECO:0000313" key="9">
    <source>
        <dbReference type="WBParaSite" id="SPAL_0001735200.1"/>
    </source>
</evidence>
<dbReference type="GO" id="GO:0004347">
    <property type="term" value="F:glucose-6-phosphate isomerase activity"/>
    <property type="evidence" value="ECO:0007669"/>
    <property type="project" value="UniProtKB-EC"/>
</dbReference>
<comment type="pathway">
    <text evidence="7">Carbohydrate degradation; glycolysis; D-glyceraldehyde 3-phosphate and glycerone phosphate from D-glucose: step 2/4.</text>
</comment>
<dbReference type="PROSITE" id="PS00174">
    <property type="entry name" value="P_GLUCOSE_ISOMERASE_2"/>
    <property type="match status" value="1"/>
</dbReference>
<proteinExistence type="inferred from homology"/>
<evidence type="ECO:0000256" key="2">
    <source>
        <dbReference type="ARBA" id="ARBA00011952"/>
    </source>
</evidence>
<evidence type="ECO:0000256" key="3">
    <source>
        <dbReference type="ARBA" id="ARBA00018388"/>
    </source>
</evidence>
<dbReference type="PRINTS" id="PR00662">
    <property type="entry name" value="G6PISOMERASE"/>
</dbReference>
<evidence type="ECO:0000256" key="6">
    <source>
        <dbReference type="ARBA" id="ARBA00023235"/>
    </source>
</evidence>
<dbReference type="CDD" id="cd05016">
    <property type="entry name" value="SIS_PGI_2"/>
    <property type="match status" value="1"/>
</dbReference>
<evidence type="ECO:0000256" key="4">
    <source>
        <dbReference type="ARBA" id="ARBA00022432"/>
    </source>
</evidence>
<dbReference type="InterPro" id="IPR035482">
    <property type="entry name" value="SIS_PGI_2"/>
</dbReference>
<dbReference type="SUPFAM" id="SSF53697">
    <property type="entry name" value="SIS domain"/>
    <property type="match status" value="1"/>
</dbReference>
<dbReference type="InterPro" id="IPR018189">
    <property type="entry name" value="Phosphoglucose_isomerase_CS"/>
</dbReference>
<evidence type="ECO:0000256" key="1">
    <source>
        <dbReference type="ARBA" id="ARBA00006604"/>
    </source>
</evidence>
<evidence type="ECO:0000256" key="5">
    <source>
        <dbReference type="ARBA" id="ARBA00023152"/>
    </source>
</evidence>
<dbReference type="InterPro" id="IPR001672">
    <property type="entry name" value="G6P_Isomerase"/>
</dbReference>
<dbReference type="WBParaSite" id="SPAL_0001735200.1">
    <property type="protein sequence ID" value="SPAL_0001735200.1"/>
    <property type="gene ID" value="SPAL_0001735200"/>
</dbReference>
<dbReference type="GO" id="GO:0006094">
    <property type="term" value="P:gluconeogenesis"/>
    <property type="evidence" value="ECO:0007669"/>
    <property type="project" value="UniProtKB-KW"/>
</dbReference>
<dbReference type="Proteomes" id="UP000046392">
    <property type="component" value="Unplaced"/>
</dbReference>
<dbReference type="FunFam" id="1.10.1390.10:FF:000001">
    <property type="entry name" value="Glucose-6-phosphate isomerase"/>
    <property type="match status" value="1"/>
</dbReference>
<keyword evidence="8" id="KW-1185">Reference proteome</keyword>
<dbReference type="UniPathway" id="UPA00109">
    <property type="reaction ID" value="UER00181"/>
</dbReference>
<evidence type="ECO:0000313" key="8">
    <source>
        <dbReference type="Proteomes" id="UP000046392"/>
    </source>
</evidence>
<dbReference type="GO" id="GO:0048029">
    <property type="term" value="F:monosaccharide binding"/>
    <property type="evidence" value="ECO:0007669"/>
    <property type="project" value="TreeGrafter"/>
</dbReference>
<dbReference type="Pfam" id="PF00342">
    <property type="entry name" value="PGI"/>
    <property type="match status" value="1"/>
</dbReference>
<dbReference type="Gene3D" id="3.40.50.10490">
    <property type="entry name" value="Glucose-6-phosphate isomerase like protein, domain 1"/>
    <property type="match status" value="1"/>
</dbReference>
<dbReference type="InterPro" id="IPR046348">
    <property type="entry name" value="SIS_dom_sf"/>
</dbReference>
<organism evidence="8 9">
    <name type="scientific">Strongyloides papillosus</name>
    <name type="common">Intestinal threadworm</name>
    <dbReference type="NCBI Taxonomy" id="174720"/>
    <lineage>
        <taxon>Eukaryota</taxon>
        <taxon>Metazoa</taxon>
        <taxon>Ecdysozoa</taxon>
        <taxon>Nematoda</taxon>
        <taxon>Chromadorea</taxon>
        <taxon>Rhabditida</taxon>
        <taxon>Tylenchina</taxon>
        <taxon>Panagrolaimomorpha</taxon>
        <taxon>Strongyloidoidea</taxon>
        <taxon>Strongyloididae</taxon>
        <taxon>Strongyloides</taxon>
    </lineage>
</organism>
<dbReference type="InterPro" id="IPR023096">
    <property type="entry name" value="G6P_Isomerase_C"/>
</dbReference>
<dbReference type="GO" id="GO:0097367">
    <property type="term" value="F:carbohydrate derivative binding"/>
    <property type="evidence" value="ECO:0007669"/>
    <property type="project" value="InterPro"/>
</dbReference>